<evidence type="ECO:0000259" key="7">
    <source>
        <dbReference type="Pfam" id="PF02770"/>
    </source>
</evidence>
<dbReference type="EC" id="1.3.8.1" evidence="9"/>
<name>A0A160VB86_9ZZZZ</name>
<evidence type="ECO:0000259" key="6">
    <source>
        <dbReference type="Pfam" id="PF00441"/>
    </source>
</evidence>
<dbReference type="FunFam" id="1.10.540.10:FF:000002">
    <property type="entry name" value="Acyl-CoA dehydrogenase FadE19"/>
    <property type="match status" value="1"/>
</dbReference>
<dbReference type="AlphaFoldDB" id="A0A160VB86"/>
<dbReference type="InterPro" id="IPR046373">
    <property type="entry name" value="Acyl-CoA_Oxase/DH_mid-dom_sf"/>
</dbReference>
<keyword evidence="5 9" id="KW-0560">Oxidoreductase</keyword>
<comment type="similarity">
    <text evidence="2">Belongs to the acyl-CoA dehydrogenase family.</text>
</comment>
<dbReference type="SUPFAM" id="SSF47203">
    <property type="entry name" value="Acyl-CoA dehydrogenase C-terminal domain-like"/>
    <property type="match status" value="1"/>
</dbReference>
<dbReference type="Gene3D" id="2.40.110.10">
    <property type="entry name" value="Butyryl-CoA Dehydrogenase, subunit A, domain 2"/>
    <property type="match status" value="1"/>
</dbReference>
<dbReference type="Pfam" id="PF02770">
    <property type="entry name" value="Acyl-CoA_dh_M"/>
    <property type="match status" value="1"/>
</dbReference>
<dbReference type="Pfam" id="PF02771">
    <property type="entry name" value="Acyl-CoA_dh_N"/>
    <property type="match status" value="1"/>
</dbReference>
<keyword evidence="3" id="KW-0285">Flavoprotein</keyword>
<evidence type="ECO:0000256" key="3">
    <source>
        <dbReference type="ARBA" id="ARBA00022630"/>
    </source>
</evidence>
<feature type="domain" description="Acyl-CoA dehydrogenase/oxidase N-terminal" evidence="8">
    <location>
        <begin position="5"/>
        <end position="116"/>
    </location>
</feature>
<dbReference type="InterPro" id="IPR036250">
    <property type="entry name" value="AcylCo_DH-like_C"/>
</dbReference>
<gene>
    <name evidence="9" type="ORF">MGWOODY_Clf2936</name>
</gene>
<evidence type="ECO:0000256" key="1">
    <source>
        <dbReference type="ARBA" id="ARBA00001974"/>
    </source>
</evidence>
<evidence type="ECO:0000256" key="5">
    <source>
        <dbReference type="ARBA" id="ARBA00023002"/>
    </source>
</evidence>
<sequence length="392" mass="43148">MAPLSEAQRGIVSTIREFVRREVNPVAHQMEHDDEYPFELVERMKELGLFGAIIPEEYGGLALDVSTYALAIEEICRGWMSLSGILNSHLIMAYLVTAHGTKQQKEHYLPLMATGEKRGGICITEPNAGSDVQAIETRAVREGDEYVVNGSKSLITNGRHGNTFALVTKTDVDADPPRRGISVFIAEKGPGFNVVRDVPKLGYKGVDTCELSFDDYQVSGGNLVGGEEGKGFYQILSGLELGRINVAARCLGVARAAMEDATNYAKQRTTFGKPIGEHQSIQIMLANMATNIQAAHLMVLHAAERKDRGERADMEAGMAKLFASEMCMQVTIDAMRIHGGYGYTQDLNVERHFRDAPLMMIGEGTNEIQRILIARHLLKDYSTGDFLYESGL</sequence>
<protein>
    <submittedName>
        <fullName evidence="9">Butyryl-CoA dehydrogenase</fullName>
        <ecNumber evidence="9">1.3.8.1</ecNumber>
    </submittedName>
</protein>
<keyword evidence="4" id="KW-0274">FAD</keyword>
<dbReference type="EMBL" id="FAXA01000410">
    <property type="protein sequence ID" value="CUV03409.1"/>
    <property type="molecule type" value="Genomic_DNA"/>
</dbReference>
<accession>A0A160VB86</accession>
<dbReference type="InterPro" id="IPR009100">
    <property type="entry name" value="AcylCoA_DH/oxidase_NM_dom_sf"/>
</dbReference>
<dbReference type="SUPFAM" id="SSF56645">
    <property type="entry name" value="Acyl-CoA dehydrogenase NM domain-like"/>
    <property type="match status" value="1"/>
</dbReference>
<dbReference type="Pfam" id="PF00441">
    <property type="entry name" value="Acyl-CoA_dh_1"/>
    <property type="match status" value="1"/>
</dbReference>
<dbReference type="GO" id="GO:0016937">
    <property type="term" value="F:short-chain fatty acyl-CoA dehydrogenase activity"/>
    <property type="evidence" value="ECO:0007669"/>
    <property type="project" value="UniProtKB-EC"/>
</dbReference>
<organism evidence="9">
    <name type="scientific">hydrothermal vent metagenome</name>
    <dbReference type="NCBI Taxonomy" id="652676"/>
    <lineage>
        <taxon>unclassified sequences</taxon>
        <taxon>metagenomes</taxon>
        <taxon>ecological metagenomes</taxon>
    </lineage>
</organism>
<comment type="cofactor">
    <cofactor evidence="1">
        <name>FAD</name>
        <dbReference type="ChEBI" id="CHEBI:57692"/>
    </cofactor>
</comment>
<evidence type="ECO:0000256" key="4">
    <source>
        <dbReference type="ARBA" id="ARBA00022827"/>
    </source>
</evidence>
<evidence type="ECO:0000256" key="2">
    <source>
        <dbReference type="ARBA" id="ARBA00009347"/>
    </source>
</evidence>
<dbReference type="Gene3D" id="1.10.540.10">
    <property type="entry name" value="Acyl-CoA dehydrogenase/oxidase, N-terminal domain"/>
    <property type="match status" value="1"/>
</dbReference>
<dbReference type="InterPro" id="IPR013786">
    <property type="entry name" value="AcylCoA_DH/ox_N"/>
</dbReference>
<dbReference type="InterPro" id="IPR006091">
    <property type="entry name" value="Acyl-CoA_Oxase/DH_mid-dom"/>
</dbReference>
<dbReference type="InterPro" id="IPR006089">
    <property type="entry name" value="Acyl-CoA_DH_CS"/>
</dbReference>
<dbReference type="PANTHER" id="PTHR43884:SF12">
    <property type="entry name" value="ISOVALERYL-COA DEHYDROGENASE, MITOCHONDRIAL-RELATED"/>
    <property type="match status" value="1"/>
</dbReference>
<dbReference type="Gene3D" id="1.20.140.10">
    <property type="entry name" value="Butyryl-CoA Dehydrogenase, subunit A, domain 3"/>
    <property type="match status" value="1"/>
</dbReference>
<dbReference type="PIRSF" id="PIRSF016578">
    <property type="entry name" value="HsaA"/>
    <property type="match status" value="1"/>
</dbReference>
<dbReference type="PROSITE" id="PS00072">
    <property type="entry name" value="ACYL_COA_DH_1"/>
    <property type="match status" value="1"/>
</dbReference>
<dbReference type="FunFam" id="1.20.140.10:FF:000001">
    <property type="entry name" value="Acyl-CoA dehydrogenase"/>
    <property type="match status" value="1"/>
</dbReference>
<evidence type="ECO:0000313" key="9">
    <source>
        <dbReference type="EMBL" id="CUV03409.1"/>
    </source>
</evidence>
<reference evidence="9" key="1">
    <citation type="submission" date="2015-10" db="EMBL/GenBank/DDBJ databases">
        <authorList>
            <person name="Gilbert D.G."/>
        </authorList>
    </citation>
    <scope>NUCLEOTIDE SEQUENCE</scope>
</reference>
<feature type="domain" description="Acyl-CoA oxidase/dehydrogenase middle" evidence="7">
    <location>
        <begin position="121"/>
        <end position="215"/>
    </location>
</feature>
<feature type="domain" description="Acyl-CoA dehydrogenase/oxidase C-terminal" evidence="6">
    <location>
        <begin position="229"/>
        <end position="378"/>
    </location>
</feature>
<dbReference type="InterPro" id="IPR037069">
    <property type="entry name" value="AcylCoA_DH/ox_N_sf"/>
</dbReference>
<dbReference type="InterPro" id="IPR009075">
    <property type="entry name" value="AcylCo_DH/oxidase_C"/>
</dbReference>
<evidence type="ECO:0000259" key="8">
    <source>
        <dbReference type="Pfam" id="PF02771"/>
    </source>
</evidence>
<proteinExistence type="inferred from homology"/>
<dbReference type="PANTHER" id="PTHR43884">
    <property type="entry name" value="ACYL-COA DEHYDROGENASE"/>
    <property type="match status" value="1"/>
</dbReference>
<dbReference type="GO" id="GO:0050660">
    <property type="term" value="F:flavin adenine dinucleotide binding"/>
    <property type="evidence" value="ECO:0007669"/>
    <property type="project" value="InterPro"/>
</dbReference>